<keyword evidence="6 8" id="KW-1133">Transmembrane helix</keyword>
<evidence type="ECO:0000256" key="4">
    <source>
        <dbReference type="ARBA" id="ARBA00022475"/>
    </source>
</evidence>
<feature type="transmembrane region" description="Helical" evidence="8">
    <location>
        <begin position="227"/>
        <end position="254"/>
    </location>
</feature>
<proteinExistence type="inferred from homology"/>
<evidence type="ECO:0000256" key="6">
    <source>
        <dbReference type="ARBA" id="ARBA00022989"/>
    </source>
</evidence>
<evidence type="ECO:0000256" key="5">
    <source>
        <dbReference type="ARBA" id="ARBA00022692"/>
    </source>
</evidence>
<geneLocation type="plasmid" evidence="9 10">
    <name>pPP1</name>
</geneLocation>
<sequence>MTISIHKTFHLLGTILIVFIGLYFGKPVLSIGLSALLLSFMIYPLASKIESWGVGRITAAILAMGGLFTLINGCIYLFSNQILNLLGDFDQFQLKLSMLLQNVVDFFNHKIEIIPTFKQQEIVDAGQALMKDSGLNMMSVTVNNLFGVFSGGVMIFVCCFLLLIYRGGLRKILVLMAEEGNRKQMSAMIGEIQQVGQQYLLGMGIVVVILGVANSVILLLFGLEHAILFGLLAAVLAIIPYVGTALGAAIPVLFAFFTKDSIWIPLGIAGCFWCVQLAESNVLSPKIVGAQLKINALTAIVTLFIGGYLWGVAGMILFLPLTAIFRVMCNYIEPLKPIGLLMSDDLYQIRRK</sequence>
<keyword evidence="5 8" id="KW-0812">Transmembrane</keyword>
<feature type="transmembrane region" description="Helical" evidence="8">
    <location>
        <begin position="199"/>
        <end position="221"/>
    </location>
</feature>
<reference evidence="9 10" key="1">
    <citation type="submission" date="2021-12" db="EMBL/GenBank/DDBJ databases">
        <title>Genome sequencing of bacteria with rrn-lacking chromosome and rrn-plasmid.</title>
        <authorList>
            <person name="Anda M."/>
            <person name="Iwasaki W."/>
        </authorList>
    </citation>
    <scope>NUCLEOTIDE SEQUENCE [LARGE SCALE GENOMIC DNA]</scope>
    <source>
        <strain evidence="9 10">NBRC 101262</strain>
        <plasmid evidence="9 10">pPP1</plasmid>
    </source>
</reference>
<feature type="transmembrane region" description="Helical" evidence="8">
    <location>
        <begin position="7"/>
        <end position="24"/>
    </location>
</feature>
<evidence type="ECO:0000313" key="9">
    <source>
        <dbReference type="EMBL" id="BDD00786.1"/>
    </source>
</evidence>
<feature type="transmembrane region" description="Helical" evidence="8">
    <location>
        <begin position="145"/>
        <end position="165"/>
    </location>
</feature>
<keyword evidence="9" id="KW-0614">Plasmid</keyword>
<evidence type="ECO:0000256" key="2">
    <source>
        <dbReference type="ARBA" id="ARBA00009773"/>
    </source>
</evidence>
<dbReference type="PANTHER" id="PTHR21716">
    <property type="entry name" value="TRANSMEMBRANE PROTEIN"/>
    <property type="match status" value="1"/>
</dbReference>
<feature type="transmembrane region" description="Helical" evidence="8">
    <location>
        <begin position="58"/>
        <end position="78"/>
    </location>
</feature>
<comment type="subcellular location">
    <subcellularLocation>
        <location evidence="1">Cell membrane</location>
        <topology evidence="1">Multi-pass membrane protein</topology>
    </subcellularLocation>
</comment>
<dbReference type="InterPro" id="IPR002549">
    <property type="entry name" value="AI-2E-like"/>
</dbReference>
<evidence type="ECO:0000256" key="8">
    <source>
        <dbReference type="SAM" id="Phobius"/>
    </source>
</evidence>
<evidence type="ECO:0000256" key="7">
    <source>
        <dbReference type="ARBA" id="ARBA00023136"/>
    </source>
</evidence>
<feature type="transmembrane region" description="Helical" evidence="8">
    <location>
        <begin position="298"/>
        <end position="319"/>
    </location>
</feature>
<dbReference type="RefSeq" id="WP_332921217.1">
    <property type="nucleotide sequence ID" value="NZ_AP025293.1"/>
</dbReference>
<keyword evidence="10" id="KW-1185">Reference proteome</keyword>
<evidence type="ECO:0000256" key="3">
    <source>
        <dbReference type="ARBA" id="ARBA00022448"/>
    </source>
</evidence>
<keyword evidence="3" id="KW-0813">Transport</keyword>
<name>A0ABM7VIJ1_9BACT</name>
<protein>
    <submittedName>
        <fullName evidence="9">AI-2E family transporter</fullName>
    </submittedName>
</protein>
<evidence type="ECO:0000256" key="1">
    <source>
        <dbReference type="ARBA" id="ARBA00004651"/>
    </source>
</evidence>
<dbReference type="Proteomes" id="UP001354989">
    <property type="component" value="Plasmid pPP1"/>
</dbReference>
<keyword evidence="4" id="KW-1003">Cell membrane</keyword>
<evidence type="ECO:0000313" key="10">
    <source>
        <dbReference type="Proteomes" id="UP001354989"/>
    </source>
</evidence>
<comment type="similarity">
    <text evidence="2">Belongs to the autoinducer-2 exporter (AI-2E) (TC 2.A.86) family.</text>
</comment>
<keyword evidence="7 8" id="KW-0472">Membrane</keyword>
<dbReference type="Pfam" id="PF01594">
    <property type="entry name" value="AI-2E_transport"/>
    <property type="match status" value="1"/>
</dbReference>
<dbReference type="PANTHER" id="PTHR21716:SF53">
    <property type="entry name" value="PERMEASE PERM-RELATED"/>
    <property type="match status" value="1"/>
</dbReference>
<dbReference type="EMBL" id="AP025293">
    <property type="protein sequence ID" value="BDD00786.1"/>
    <property type="molecule type" value="Genomic_DNA"/>
</dbReference>
<gene>
    <name evidence="9" type="ORF">PEPS_30660</name>
</gene>
<accession>A0ABM7VIJ1</accession>
<organism evidence="9 10">
    <name type="scientific">Persicobacter psychrovividus</name>
    <dbReference type="NCBI Taxonomy" id="387638"/>
    <lineage>
        <taxon>Bacteria</taxon>
        <taxon>Pseudomonadati</taxon>
        <taxon>Bacteroidota</taxon>
        <taxon>Cytophagia</taxon>
        <taxon>Cytophagales</taxon>
        <taxon>Persicobacteraceae</taxon>
        <taxon>Persicobacter</taxon>
    </lineage>
</organism>